<dbReference type="EMBL" id="AUZM01000003">
    <property type="protein sequence ID" value="ERT09509.1"/>
    <property type="molecule type" value="Genomic_DNA"/>
</dbReference>
<name>U7QNF7_9CYAN</name>
<evidence type="ECO:0000313" key="1">
    <source>
        <dbReference type="EMBL" id="ERT09509.1"/>
    </source>
</evidence>
<dbReference type="Proteomes" id="UP000017127">
    <property type="component" value="Unassembled WGS sequence"/>
</dbReference>
<protein>
    <submittedName>
        <fullName evidence="1">Uncharacterized protein</fullName>
    </submittedName>
</protein>
<evidence type="ECO:0000313" key="2">
    <source>
        <dbReference type="Proteomes" id="UP000017127"/>
    </source>
</evidence>
<comment type="caution">
    <text evidence="1">The sequence shown here is derived from an EMBL/GenBank/DDBJ whole genome shotgun (WGS) entry which is preliminary data.</text>
</comment>
<sequence length="38" mass="4128">MEEGYDPMGLNNNLPQAEGLIDAELLQGDLSARRGLLL</sequence>
<dbReference type="PATRIC" id="fig|1348334.3.peg.519"/>
<proteinExistence type="predicted"/>
<reference evidence="1 2" key="1">
    <citation type="journal article" date="2013" name="Front. Microbiol.">
        <title>Comparative genomic analyses of the cyanobacterium, Lyngbya aestuarii BL J, a powerful hydrogen producer.</title>
        <authorList>
            <person name="Kothari A."/>
            <person name="Vaughn M."/>
            <person name="Garcia-Pichel F."/>
        </authorList>
    </citation>
    <scope>NUCLEOTIDE SEQUENCE [LARGE SCALE GENOMIC DNA]</scope>
    <source>
        <strain evidence="1 2">BL J</strain>
    </source>
</reference>
<organism evidence="1 2">
    <name type="scientific">Lyngbya aestuarii BL J</name>
    <dbReference type="NCBI Taxonomy" id="1348334"/>
    <lineage>
        <taxon>Bacteria</taxon>
        <taxon>Bacillati</taxon>
        <taxon>Cyanobacteriota</taxon>
        <taxon>Cyanophyceae</taxon>
        <taxon>Oscillatoriophycideae</taxon>
        <taxon>Oscillatoriales</taxon>
        <taxon>Microcoleaceae</taxon>
        <taxon>Lyngbya</taxon>
    </lineage>
</organism>
<gene>
    <name evidence="1" type="ORF">M595_0527</name>
</gene>
<dbReference type="AlphaFoldDB" id="U7QNF7"/>
<keyword evidence="2" id="KW-1185">Reference proteome</keyword>
<accession>U7QNF7</accession>